<dbReference type="AlphaFoldDB" id="A0A6A2XKS5"/>
<feature type="transmembrane region" description="Helical" evidence="1">
    <location>
        <begin position="13"/>
        <end position="35"/>
    </location>
</feature>
<protein>
    <submittedName>
        <fullName evidence="2">Uncharacterized protein</fullName>
    </submittedName>
</protein>
<dbReference type="Proteomes" id="UP000436088">
    <property type="component" value="Unassembled WGS sequence"/>
</dbReference>
<dbReference type="PANTHER" id="PTHR37199">
    <property type="entry name" value="TRANSMEMBRANE PROTEIN"/>
    <property type="match status" value="1"/>
</dbReference>
<dbReference type="PANTHER" id="PTHR37199:SF2">
    <property type="entry name" value="MEMBRANE LIPOPROTEIN"/>
    <property type="match status" value="1"/>
</dbReference>
<accession>A0A6A2XKS5</accession>
<keyword evidence="1" id="KW-1133">Transmembrane helix</keyword>
<comment type="caution">
    <text evidence="2">The sequence shown here is derived from an EMBL/GenBank/DDBJ whole genome shotgun (WGS) entry which is preliminary data.</text>
</comment>
<sequence>MVRELKEITDTDVGGVVLVLWAVLVTLSSIWAMIFSCADGVSKEKTTSDDTGFVGGGCAAGCGGSGCGAVCGG</sequence>
<keyword evidence="3" id="KW-1185">Reference proteome</keyword>
<name>A0A6A2XKS5_HIBSY</name>
<dbReference type="EMBL" id="VEPZ02001387">
    <property type="protein sequence ID" value="KAE8676132.1"/>
    <property type="molecule type" value="Genomic_DNA"/>
</dbReference>
<reference evidence="2" key="1">
    <citation type="submission" date="2019-09" db="EMBL/GenBank/DDBJ databases">
        <title>Draft genome information of white flower Hibiscus syriacus.</title>
        <authorList>
            <person name="Kim Y.-M."/>
        </authorList>
    </citation>
    <scope>NUCLEOTIDE SEQUENCE [LARGE SCALE GENOMIC DNA]</scope>
    <source>
        <strain evidence="2">YM2019G1</strain>
    </source>
</reference>
<organism evidence="2 3">
    <name type="scientific">Hibiscus syriacus</name>
    <name type="common">Rose of Sharon</name>
    <dbReference type="NCBI Taxonomy" id="106335"/>
    <lineage>
        <taxon>Eukaryota</taxon>
        <taxon>Viridiplantae</taxon>
        <taxon>Streptophyta</taxon>
        <taxon>Embryophyta</taxon>
        <taxon>Tracheophyta</taxon>
        <taxon>Spermatophyta</taxon>
        <taxon>Magnoliopsida</taxon>
        <taxon>eudicotyledons</taxon>
        <taxon>Gunneridae</taxon>
        <taxon>Pentapetalae</taxon>
        <taxon>rosids</taxon>
        <taxon>malvids</taxon>
        <taxon>Malvales</taxon>
        <taxon>Malvaceae</taxon>
        <taxon>Malvoideae</taxon>
        <taxon>Hibiscus</taxon>
    </lineage>
</organism>
<keyword evidence="1" id="KW-0812">Transmembrane</keyword>
<evidence type="ECO:0000256" key="1">
    <source>
        <dbReference type="SAM" id="Phobius"/>
    </source>
</evidence>
<evidence type="ECO:0000313" key="2">
    <source>
        <dbReference type="EMBL" id="KAE8676132.1"/>
    </source>
</evidence>
<gene>
    <name evidence="2" type="ORF">F3Y22_tig00111621pilonHSYRG00032</name>
</gene>
<evidence type="ECO:0000313" key="3">
    <source>
        <dbReference type="Proteomes" id="UP000436088"/>
    </source>
</evidence>
<keyword evidence="1" id="KW-0472">Membrane</keyword>
<proteinExistence type="predicted"/>